<keyword evidence="5" id="KW-1185">Reference proteome</keyword>
<dbReference type="Proteomes" id="UP000318453">
    <property type="component" value="Chromosome"/>
</dbReference>
<protein>
    <recommendedName>
        <fullName evidence="2">dTDP-4-dehydrorhamnose reductase</fullName>
        <ecNumber evidence="2">1.1.1.133</ecNumber>
    </recommendedName>
</protein>
<dbReference type="GO" id="GO:0008831">
    <property type="term" value="F:dTDP-4-dehydrorhamnose reductase activity"/>
    <property type="evidence" value="ECO:0007669"/>
    <property type="project" value="UniProtKB-EC"/>
</dbReference>
<dbReference type="CDD" id="cd05254">
    <property type="entry name" value="dTDP_HR_like_SDR_e"/>
    <property type="match status" value="1"/>
</dbReference>
<dbReference type="NCBIfam" id="NF007440">
    <property type="entry name" value="PRK09987.1"/>
    <property type="match status" value="1"/>
</dbReference>
<comment type="similarity">
    <text evidence="1 2">Belongs to the dTDP-4-dehydrorhamnose reductase family.</text>
</comment>
<gene>
    <name evidence="4" type="primary">rfbD</name>
    <name evidence="4" type="ORF">FRE64_01050</name>
</gene>
<sequence length="303" mass="33113">MKILLLGCQGQVGWELQRSLAPLGEVIALIRHNTDGLCGDLNQPTALARTIKTLTPNVIVNAAAYTAVDQAESESDLAQAINAVGPSVLARETQKLGALLVHYSTDYVFDGSGAKPWREDDRTVPLNVYGQTKRAGERAIQESDCRHLIFRTSWVYASRGKNFIRTMLRLAAERDALQVIDDQYGAPTGAALIADVTAQALPLALRKPELEGLYHLAASGETTWHGYACRVIEQARQAGWPVKIAEQDVWPIATDAFPVVAQRPNNSRLDCTRLEEAFGLYLPAWQRGVDHTLAEILDCGGIA</sequence>
<dbReference type="NCBIfam" id="TIGR01214">
    <property type="entry name" value="rmlD"/>
    <property type="match status" value="1"/>
</dbReference>
<evidence type="ECO:0000256" key="2">
    <source>
        <dbReference type="RuleBase" id="RU364082"/>
    </source>
</evidence>
<keyword evidence="2" id="KW-0521">NADP</keyword>
<dbReference type="UniPathway" id="UPA00124"/>
<dbReference type="PANTHER" id="PTHR10491">
    <property type="entry name" value="DTDP-4-DEHYDRORHAMNOSE REDUCTASE"/>
    <property type="match status" value="1"/>
</dbReference>
<dbReference type="GO" id="GO:0019305">
    <property type="term" value="P:dTDP-rhamnose biosynthetic process"/>
    <property type="evidence" value="ECO:0007669"/>
    <property type="project" value="UniProtKB-UniPathway"/>
</dbReference>
<reference evidence="4" key="1">
    <citation type="submission" date="2019-08" db="EMBL/GenBank/DDBJ databases">
        <title>Carotenoids and Carotenoid Binding Proteins in the Halophilic Cyanobacterium Euhalothece sp. ZM00.</title>
        <authorList>
            <person name="Cho S.M."/>
            <person name="Song J.Y."/>
            <person name="Park Y.-I."/>
        </authorList>
    </citation>
    <scope>NUCLEOTIDE SEQUENCE [LARGE SCALE GENOMIC DNA]</scope>
    <source>
        <strain evidence="4">Z-M001</strain>
    </source>
</reference>
<dbReference type="KEGG" id="enn:FRE64_01050"/>
<organism evidence="4 5">
    <name type="scientific">Euhalothece natronophila Z-M001</name>
    <dbReference type="NCBI Taxonomy" id="522448"/>
    <lineage>
        <taxon>Bacteria</taxon>
        <taxon>Bacillati</taxon>
        <taxon>Cyanobacteriota</taxon>
        <taxon>Cyanophyceae</taxon>
        <taxon>Oscillatoriophycideae</taxon>
        <taxon>Chroococcales</taxon>
        <taxon>Halothecacae</taxon>
        <taxon>Halothece cluster</taxon>
        <taxon>Euhalothece</taxon>
    </lineage>
</organism>
<dbReference type="EMBL" id="CP042326">
    <property type="protein sequence ID" value="QDZ38653.1"/>
    <property type="molecule type" value="Genomic_DNA"/>
</dbReference>
<keyword evidence="2 4" id="KW-0560">Oxidoreductase</keyword>
<dbReference type="EC" id="1.1.1.133" evidence="2"/>
<accession>A0A5B8NHG6</accession>
<dbReference type="Pfam" id="PF04321">
    <property type="entry name" value="RmlD_sub_bind"/>
    <property type="match status" value="1"/>
</dbReference>
<dbReference type="RefSeq" id="WP_146294264.1">
    <property type="nucleotide sequence ID" value="NZ_CP042326.1"/>
</dbReference>
<feature type="domain" description="RmlD-like substrate binding" evidence="3">
    <location>
        <begin position="1"/>
        <end position="295"/>
    </location>
</feature>
<evidence type="ECO:0000259" key="3">
    <source>
        <dbReference type="Pfam" id="PF04321"/>
    </source>
</evidence>
<name>A0A5B8NHG6_9CHRO</name>
<dbReference type="SUPFAM" id="SSF51735">
    <property type="entry name" value="NAD(P)-binding Rossmann-fold domains"/>
    <property type="match status" value="1"/>
</dbReference>
<dbReference type="Gene3D" id="3.40.50.720">
    <property type="entry name" value="NAD(P)-binding Rossmann-like Domain"/>
    <property type="match status" value="1"/>
</dbReference>
<proteinExistence type="inferred from homology"/>
<dbReference type="Gene3D" id="3.90.25.10">
    <property type="entry name" value="UDP-galactose 4-epimerase, domain 1"/>
    <property type="match status" value="1"/>
</dbReference>
<dbReference type="AlphaFoldDB" id="A0A5B8NHG6"/>
<dbReference type="PANTHER" id="PTHR10491:SF4">
    <property type="entry name" value="METHIONINE ADENOSYLTRANSFERASE 2 SUBUNIT BETA"/>
    <property type="match status" value="1"/>
</dbReference>
<dbReference type="InterPro" id="IPR029903">
    <property type="entry name" value="RmlD-like-bd"/>
</dbReference>
<dbReference type="InterPro" id="IPR036291">
    <property type="entry name" value="NAD(P)-bd_dom_sf"/>
</dbReference>
<dbReference type="InterPro" id="IPR005913">
    <property type="entry name" value="dTDP_dehydrorham_reduct"/>
</dbReference>
<comment type="function">
    <text evidence="2">Catalyzes the reduction of dTDP-6-deoxy-L-lyxo-4-hexulose to yield dTDP-L-rhamnose.</text>
</comment>
<evidence type="ECO:0000256" key="1">
    <source>
        <dbReference type="ARBA" id="ARBA00010944"/>
    </source>
</evidence>
<dbReference type="OrthoDB" id="9803892at2"/>
<comment type="pathway">
    <text evidence="2">Carbohydrate biosynthesis; dTDP-L-rhamnose biosynthesis.</text>
</comment>
<dbReference type="GO" id="GO:0005829">
    <property type="term" value="C:cytosol"/>
    <property type="evidence" value="ECO:0007669"/>
    <property type="project" value="TreeGrafter"/>
</dbReference>
<evidence type="ECO:0000313" key="4">
    <source>
        <dbReference type="EMBL" id="QDZ38653.1"/>
    </source>
</evidence>
<evidence type="ECO:0000313" key="5">
    <source>
        <dbReference type="Proteomes" id="UP000318453"/>
    </source>
</evidence>